<dbReference type="Gene3D" id="3.60.10.10">
    <property type="entry name" value="Endonuclease/exonuclease/phosphatase"/>
    <property type="match status" value="1"/>
</dbReference>
<feature type="domain" description="CCHC-type" evidence="1">
    <location>
        <begin position="195"/>
        <end position="211"/>
    </location>
</feature>
<dbReference type="SUPFAM" id="SSF56219">
    <property type="entry name" value="DNase I-like"/>
    <property type="match status" value="1"/>
</dbReference>
<organism evidence="2 3">
    <name type="scientific">Araneus ventricosus</name>
    <name type="common">Orbweaver spider</name>
    <name type="synonym">Epeira ventricosa</name>
    <dbReference type="NCBI Taxonomy" id="182803"/>
    <lineage>
        <taxon>Eukaryota</taxon>
        <taxon>Metazoa</taxon>
        <taxon>Ecdysozoa</taxon>
        <taxon>Arthropoda</taxon>
        <taxon>Chelicerata</taxon>
        <taxon>Arachnida</taxon>
        <taxon>Araneae</taxon>
        <taxon>Araneomorphae</taxon>
        <taxon>Entelegynae</taxon>
        <taxon>Araneoidea</taxon>
        <taxon>Araneidae</taxon>
        <taxon>Araneus</taxon>
    </lineage>
</organism>
<dbReference type="GO" id="GO:0003676">
    <property type="term" value="F:nucleic acid binding"/>
    <property type="evidence" value="ECO:0007669"/>
    <property type="project" value="InterPro"/>
</dbReference>
<dbReference type="InterPro" id="IPR001878">
    <property type="entry name" value="Znf_CCHC"/>
</dbReference>
<proteinExistence type="predicted"/>
<reference evidence="2 3" key="1">
    <citation type="journal article" date="2019" name="Sci. Rep.">
        <title>Orb-weaving spider Araneus ventricosus genome elucidates the spidroin gene catalogue.</title>
        <authorList>
            <person name="Kono N."/>
            <person name="Nakamura H."/>
            <person name="Ohtoshi R."/>
            <person name="Moran D.A.P."/>
            <person name="Shinohara A."/>
            <person name="Yoshida Y."/>
            <person name="Fujiwara M."/>
            <person name="Mori M."/>
            <person name="Tomita M."/>
            <person name="Arakawa K."/>
        </authorList>
    </citation>
    <scope>NUCLEOTIDE SEQUENCE [LARGE SCALE GENOMIC DNA]</scope>
</reference>
<dbReference type="SMART" id="SM00343">
    <property type="entry name" value="ZnF_C2HC"/>
    <property type="match status" value="2"/>
</dbReference>
<dbReference type="Pfam" id="PF14529">
    <property type="entry name" value="Exo_endo_phos_2"/>
    <property type="match status" value="1"/>
</dbReference>
<accession>A0A4Y2SNA8</accession>
<gene>
    <name evidence="2" type="ORF">AVEN_77724_1</name>
</gene>
<comment type="caution">
    <text evidence="2">The sequence shown here is derived from an EMBL/GenBank/DDBJ whole genome shotgun (WGS) entry which is preliminary data.</text>
</comment>
<dbReference type="InterPro" id="IPR036691">
    <property type="entry name" value="Endo/exonu/phosph_ase_sf"/>
</dbReference>
<dbReference type="InterPro" id="IPR005135">
    <property type="entry name" value="Endo/exonuclease/phosphatase"/>
</dbReference>
<dbReference type="OrthoDB" id="6486140at2759"/>
<dbReference type="GO" id="GO:0003824">
    <property type="term" value="F:catalytic activity"/>
    <property type="evidence" value="ECO:0007669"/>
    <property type="project" value="InterPro"/>
</dbReference>
<keyword evidence="3" id="KW-1185">Reference proteome</keyword>
<evidence type="ECO:0000313" key="3">
    <source>
        <dbReference type="Proteomes" id="UP000499080"/>
    </source>
</evidence>
<sequence length="596" mass="66840">MTKRKPEGVDEGSVKDRRINFIHINEISIVDKATAAFQNGIPYVKLCIDSTSGASPWIKPTVINATFGPITQSDDIFSINKNKKLIFATRHLSSVQKVTKFVNSVQNANVRLIDTNIVTKYIIRDVDTDLFIEDIAAELTKQSIAASKIVRFKKKGTSEPIPIVLLEEIGRTNRSDIRIGRLIFKVYKFIENPKLCYKCLKFGHTQIRCRNDKRCKNCGGAHNECSDVPVKCFRCGQAHDALSKECSLGPIHGGSSVESGFEPATLRSLGRDLTTRPPRPQECSFFLIEKEIINLVRDNDISFNEARKKVNSQTYAQTVRKHSSEENSVKSGQEIADLREAVKELSNIVSNLTPKVNDIAKLQEVNRQCVGRIAEIQINLDRQVEENINLKKHIEIQRATIESLQSKIAVLESNFEYNPIPSPIVGDDQRTLADLNHQGNFNIHHPALGSSHTSTDAISVLDWIGIRHTCVLNLNRFTRYQGTHAPCLLDLSICSAEIVNNISLEVSHDMYDSDHCPILLSLLNFGIKSKVTRKYINWSQFSERINDNLCGTDNLSSIEDLTHFFKISAGSSSYSFTRSTHSSPHGGMLNVITLRH</sequence>
<dbReference type="Proteomes" id="UP000499080">
    <property type="component" value="Unassembled WGS sequence"/>
</dbReference>
<protein>
    <recommendedName>
        <fullName evidence="1">CCHC-type domain-containing protein</fullName>
    </recommendedName>
</protein>
<evidence type="ECO:0000259" key="1">
    <source>
        <dbReference type="SMART" id="SM00343"/>
    </source>
</evidence>
<dbReference type="EMBL" id="BGPR01022668">
    <property type="protein sequence ID" value="GBN89193.1"/>
    <property type="molecule type" value="Genomic_DNA"/>
</dbReference>
<evidence type="ECO:0000313" key="2">
    <source>
        <dbReference type="EMBL" id="GBN89193.1"/>
    </source>
</evidence>
<name>A0A4Y2SNA8_ARAVE</name>
<dbReference type="AlphaFoldDB" id="A0A4Y2SNA8"/>
<dbReference type="GO" id="GO:0008270">
    <property type="term" value="F:zinc ion binding"/>
    <property type="evidence" value="ECO:0007669"/>
    <property type="project" value="InterPro"/>
</dbReference>
<feature type="domain" description="CCHC-type" evidence="1">
    <location>
        <begin position="231"/>
        <end position="248"/>
    </location>
</feature>